<dbReference type="PROSITE" id="PS50097">
    <property type="entry name" value="BTB"/>
    <property type="match status" value="1"/>
</dbReference>
<evidence type="ECO:0000256" key="1">
    <source>
        <dbReference type="ARBA" id="ARBA00022737"/>
    </source>
</evidence>
<keyword evidence="1" id="KW-0677">Repeat</keyword>
<dbReference type="Gene3D" id="2.130.10.30">
    <property type="entry name" value="Regulator of chromosome condensation 1/beta-lactamase-inhibitor protein II"/>
    <property type="match status" value="1"/>
</dbReference>
<dbReference type="SUPFAM" id="SSF48403">
    <property type="entry name" value="Ankyrin repeat"/>
    <property type="match status" value="1"/>
</dbReference>
<evidence type="ECO:0000259" key="4">
    <source>
        <dbReference type="PROSITE" id="PS50097"/>
    </source>
</evidence>
<evidence type="ECO:0000256" key="2">
    <source>
        <dbReference type="PROSITE-ProRule" id="PRU00235"/>
    </source>
</evidence>
<feature type="non-terminal residue" evidence="5">
    <location>
        <position position="1515"/>
    </location>
</feature>
<feature type="compositionally biased region" description="Basic and acidic residues" evidence="3">
    <location>
        <begin position="1196"/>
        <end position="1205"/>
    </location>
</feature>
<dbReference type="Gene3D" id="3.30.710.10">
    <property type="entry name" value="Potassium Channel Kv1.1, Chain A"/>
    <property type="match status" value="2"/>
</dbReference>
<accession>A0A6A6V3I2</accession>
<protein>
    <recommendedName>
        <fullName evidence="4">BTB domain-containing protein</fullName>
    </recommendedName>
</protein>
<dbReference type="PROSITE" id="PS50012">
    <property type="entry name" value="RCC1_3"/>
    <property type="match status" value="1"/>
</dbReference>
<feature type="compositionally biased region" description="Polar residues" evidence="3">
    <location>
        <begin position="1267"/>
        <end position="1277"/>
    </location>
</feature>
<dbReference type="PANTHER" id="PTHR22872:SF2">
    <property type="entry name" value="INHIBITOR OF BRUTON TYROSINE KINASE"/>
    <property type="match status" value="1"/>
</dbReference>
<dbReference type="Gene3D" id="1.25.40.20">
    <property type="entry name" value="Ankyrin repeat-containing domain"/>
    <property type="match status" value="1"/>
</dbReference>
<dbReference type="Pfam" id="PF13540">
    <property type="entry name" value="RCC1_2"/>
    <property type="match status" value="1"/>
</dbReference>
<organism evidence="5 6">
    <name type="scientific">Sporormia fimetaria CBS 119925</name>
    <dbReference type="NCBI Taxonomy" id="1340428"/>
    <lineage>
        <taxon>Eukaryota</taxon>
        <taxon>Fungi</taxon>
        <taxon>Dikarya</taxon>
        <taxon>Ascomycota</taxon>
        <taxon>Pezizomycotina</taxon>
        <taxon>Dothideomycetes</taxon>
        <taxon>Pleosporomycetidae</taxon>
        <taxon>Pleosporales</taxon>
        <taxon>Sporormiaceae</taxon>
        <taxon>Sporormia</taxon>
    </lineage>
</organism>
<feature type="compositionally biased region" description="Polar residues" evidence="3">
    <location>
        <begin position="1142"/>
        <end position="1151"/>
    </location>
</feature>
<dbReference type="InterPro" id="IPR000210">
    <property type="entry name" value="BTB/POZ_dom"/>
</dbReference>
<feature type="compositionally biased region" description="Polar residues" evidence="3">
    <location>
        <begin position="1355"/>
        <end position="1369"/>
    </location>
</feature>
<keyword evidence="6" id="KW-1185">Reference proteome</keyword>
<feature type="compositionally biased region" description="Polar residues" evidence="3">
    <location>
        <begin position="46"/>
        <end position="62"/>
    </location>
</feature>
<dbReference type="PANTHER" id="PTHR22872">
    <property type="entry name" value="BTK-BINDING PROTEIN-RELATED"/>
    <property type="match status" value="1"/>
</dbReference>
<feature type="domain" description="BTB" evidence="4">
    <location>
        <begin position="913"/>
        <end position="984"/>
    </location>
</feature>
<dbReference type="InterPro" id="IPR000408">
    <property type="entry name" value="Reg_chr_condens"/>
</dbReference>
<dbReference type="InterPro" id="IPR036770">
    <property type="entry name" value="Ankyrin_rpt-contain_sf"/>
</dbReference>
<feature type="region of interest" description="Disordered" evidence="3">
    <location>
        <begin position="192"/>
        <end position="219"/>
    </location>
</feature>
<dbReference type="EMBL" id="MU006591">
    <property type="protein sequence ID" value="KAF2744150.1"/>
    <property type="molecule type" value="Genomic_DNA"/>
</dbReference>
<dbReference type="Proteomes" id="UP000799440">
    <property type="component" value="Unassembled WGS sequence"/>
</dbReference>
<evidence type="ECO:0000256" key="3">
    <source>
        <dbReference type="SAM" id="MobiDB-lite"/>
    </source>
</evidence>
<sequence length="1515" mass="167186">MSGHLWKYYFENDLDSFRHVLDPTTYTASRAQKAFAGWQGGDHGTPMNSSPASYKASSVTTSKGRRIPAPAPIPLTRRDINSRDAVGMTILHHAASSSSENALGFAEALLGHPWIDLYIQDAENGWTSLHRALYFGNIAIARLTMHRDSHDILGRGSSGFNQHARGLVKIKDREGYGPLDLYSLTIKDRTLHEEQSPSLDVESDDEAQGDSGDRDDEGHRQTITSHVVLGGDEVFTFGSNKNVTLGFGDEDDRQFPERISLRRPDHLLQRFYREHREARNRARFLAGAASQDVGNEQPKAIADLPVLVRNTPLVIQDVQMSKLHTAVLTTDPVANLHICGHGPGGRLGIGDETTRYQFTCVESGGLGQKKVAAVALGQNHTLAITDVGEVFSWGNNAFGQLGYSLPKPSVKDDDPISTYPRQIFGPLKRELICGISASRIHSVAHTSSSLYTFGKNEGQLGIVDSDARSLEMQITPRKVAASLFSSPIMSVSAIDGATICLLENREVWVFANYGYAKLSFPLAVFTNHFLKESWLATKYDTTPNKISKITAAGDTICALSTGGDVFTVTISRRPEAGLDNNTSTTNPKQIRGALSQPHRVWSAKSKQMVAHDVDVDQDGSIILATQAGNVWRRTRRATIKNATASGIGEYKPKDYKFVRVPTLTRVTAVRASGFGAYAAIRKDCDVTRTQIGVDESTLWKDVAPLLSFSELARYEEQSDDEDPTPRLWRASSTMQPLTLRCLRSDDLENELTEVLRSYPASPDDGYNMELGTTLSDVRIPIHEFILSGRSRAFRSFMSEFRSGEDDLLIPDLLHIRRKGTKIVVLLQGVDFLTAFNMVVYAYTDSVVDFWNHTRHFPVMAARYRTVRTELMKIALRLELVRLEAAVRQMVQPTRSMSMDFELALEDPSYFDSGDVVVDLADGEMTLHSAVMCQRCPFFDGFFRGRAGGRWLAGRRTDASSLIRVDLSNIETHLFEIVVRHIYADAGEEVFDDVTSEDLNDFLALEELFDHVMDVMSVANELMIDRLSQICQRLIGRYVSEFKDAALEYVCLSLEAVLQNGSLDELDDDLLLALDVVVRDNQLATLPFARSGRAEALLFDKYPELAERIERGKRAKIDAIVLSNKYAESDGIMGSVFRAQTLEELSTSPSQQRARRKASKDVTATESPAVTPLKSKASAPDLMFDMSDGDGDPQVSAREERPEGSKASRKLPSLTPVVSPGVADCGLSPQNATPATPVAPREPRLPGQPWGTVPLSASKLDLKDIMSQTTNDQPSNITLALRQQAKREGTVSSSHNKLSQKERKKLQAQGLGQAHKTEPAAPAVSPWQAMSERRKFSQPVVPQASPASSPRPQAPTIPSTPQLTMRQTVANGKAAAKQKKPQTPTKSAQERPSSASGPGMSVDTTPIPTPHSVRHIPLPSHSPSSLGYSMTIEEILSQQEAEKNYIKDAAAKRSLQEIQQEQEFQQWWDQESKRVMLEEEQKKRADERATKAARGGGRGRSRRGKGKEKKDGDGDG</sequence>
<feature type="region of interest" description="Disordered" evidence="3">
    <location>
        <begin position="41"/>
        <end position="74"/>
    </location>
</feature>
<feature type="compositionally biased region" description="Basic residues" evidence="3">
    <location>
        <begin position="1496"/>
        <end position="1506"/>
    </location>
</feature>
<evidence type="ECO:0000313" key="5">
    <source>
        <dbReference type="EMBL" id="KAF2744150.1"/>
    </source>
</evidence>
<name>A0A6A6V3I2_9PLEO</name>
<feature type="repeat" description="RCC1" evidence="2">
    <location>
        <begin position="388"/>
        <end position="448"/>
    </location>
</feature>
<dbReference type="InterPro" id="IPR051625">
    <property type="entry name" value="Signaling_Regulatory_Domain"/>
</dbReference>
<feature type="region of interest" description="Disordered" evidence="3">
    <location>
        <begin position="1477"/>
        <end position="1515"/>
    </location>
</feature>
<dbReference type="SUPFAM" id="SSF54695">
    <property type="entry name" value="POZ domain"/>
    <property type="match status" value="1"/>
</dbReference>
<proteinExistence type="predicted"/>
<feature type="compositionally biased region" description="Polar residues" evidence="3">
    <location>
        <begin position="1389"/>
        <end position="1405"/>
    </location>
</feature>
<dbReference type="SUPFAM" id="SSF50985">
    <property type="entry name" value="RCC1/BLIP-II"/>
    <property type="match status" value="1"/>
</dbReference>
<evidence type="ECO:0000313" key="6">
    <source>
        <dbReference type="Proteomes" id="UP000799440"/>
    </source>
</evidence>
<feature type="compositionally biased region" description="Basic and acidic residues" evidence="3">
    <location>
        <begin position="1477"/>
        <end position="1489"/>
    </location>
</feature>
<dbReference type="OrthoDB" id="1893551at2759"/>
<dbReference type="InterPro" id="IPR009091">
    <property type="entry name" value="RCC1/BLIP-II"/>
</dbReference>
<feature type="region of interest" description="Disordered" evidence="3">
    <location>
        <begin position="1267"/>
        <end position="1425"/>
    </location>
</feature>
<reference evidence="5" key="1">
    <citation type="journal article" date="2020" name="Stud. Mycol.">
        <title>101 Dothideomycetes genomes: a test case for predicting lifestyles and emergence of pathogens.</title>
        <authorList>
            <person name="Haridas S."/>
            <person name="Albert R."/>
            <person name="Binder M."/>
            <person name="Bloem J."/>
            <person name="Labutti K."/>
            <person name="Salamov A."/>
            <person name="Andreopoulos B."/>
            <person name="Baker S."/>
            <person name="Barry K."/>
            <person name="Bills G."/>
            <person name="Bluhm B."/>
            <person name="Cannon C."/>
            <person name="Castanera R."/>
            <person name="Culley D."/>
            <person name="Daum C."/>
            <person name="Ezra D."/>
            <person name="Gonzalez J."/>
            <person name="Henrissat B."/>
            <person name="Kuo A."/>
            <person name="Liang C."/>
            <person name="Lipzen A."/>
            <person name="Lutzoni F."/>
            <person name="Magnuson J."/>
            <person name="Mondo S."/>
            <person name="Nolan M."/>
            <person name="Ohm R."/>
            <person name="Pangilinan J."/>
            <person name="Park H.-J."/>
            <person name="Ramirez L."/>
            <person name="Alfaro M."/>
            <person name="Sun H."/>
            <person name="Tritt A."/>
            <person name="Yoshinaga Y."/>
            <person name="Zwiers L.-H."/>
            <person name="Turgeon B."/>
            <person name="Goodwin S."/>
            <person name="Spatafora J."/>
            <person name="Crous P."/>
            <person name="Grigoriev I."/>
        </authorList>
    </citation>
    <scope>NUCLEOTIDE SEQUENCE</scope>
    <source>
        <strain evidence="5">CBS 119925</strain>
    </source>
</reference>
<feature type="region of interest" description="Disordered" evidence="3">
    <location>
        <begin position="1142"/>
        <end position="1254"/>
    </location>
</feature>
<dbReference type="InterPro" id="IPR011333">
    <property type="entry name" value="SKP1/BTB/POZ_sf"/>
</dbReference>
<feature type="compositionally biased region" description="Low complexity" evidence="3">
    <location>
        <begin position="1416"/>
        <end position="1425"/>
    </location>
</feature>
<gene>
    <name evidence="5" type="ORF">M011DRAFT_371943</name>
</gene>
<feature type="compositionally biased region" description="Low complexity" evidence="3">
    <location>
        <begin position="1336"/>
        <end position="1350"/>
    </location>
</feature>